<dbReference type="GO" id="GO:0015385">
    <property type="term" value="F:sodium:proton antiporter activity"/>
    <property type="evidence" value="ECO:0007669"/>
    <property type="project" value="TreeGrafter"/>
</dbReference>
<proteinExistence type="predicted"/>
<dbReference type="EMBL" id="CP020946">
    <property type="protein sequence ID" value="ASD63475.1"/>
    <property type="molecule type" value="Genomic_DNA"/>
</dbReference>
<dbReference type="Proteomes" id="UP000197003">
    <property type="component" value="Chromosome"/>
</dbReference>
<accession>A0A1Z3N7P3</accession>
<protein>
    <recommendedName>
        <fullName evidence="4">Cation:proton antiporter</fullName>
    </recommendedName>
</protein>
<dbReference type="PANTHER" id="PTHR34703">
    <property type="entry name" value="ANTIPORTER SUBUNIT MNHG2-RELATED"/>
    <property type="match status" value="1"/>
</dbReference>
<name>A0A1Z3N7P3_BDEBC</name>
<dbReference type="RefSeq" id="WP_088565011.1">
    <property type="nucleotide sequence ID" value="NZ_CP020946.1"/>
</dbReference>
<keyword evidence="1" id="KW-1133">Transmembrane helix</keyword>
<dbReference type="Pfam" id="PF03334">
    <property type="entry name" value="PhaG_MnhG_YufB"/>
    <property type="match status" value="1"/>
</dbReference>
<dbReference type="OrthoDB" id="5298764at2"/>
<evidence type="ECO:0000313" key="2">
    <source>
        <dbReference type="EMBL" id="ASD63475.1"/>
    </source>
</evidence>
<evidence type="ECO:0008006" key="4">
    <source>
        <dbReference type="Google" id="ProtNLM"/>
    </source>
</evidence>
<dbReference type="AlphaFoldDB" id="A0A1Z3N7P3"/>
<feature type="transmembrane region" description="Helical" evidence="1">
    <location>
        <begin position="39"/>
        <end position="56"/>
    </location>
</feature>
<dbReference type="InterPro" id="IPR005133">
    <property type="entry name" value="PhaG_MnhG_YufB"/>
</dbReference>
<sequence length="111" mass="11692">MTIIVQGLLLLGCLLILLASVGGVKFPDTLTRMAAVSKSSTLGVVLLCAAAALHFGDAYMGGLLGLAALVLFLGIPVSSYLMGRVRVRHARVIPLQLKRNDLQSDEPSVFS</sequence>
<evidence type="ECO:0000313" key="3">
    <source>
        <dbReference type="Proteomes" id="UP000197003"/>
    </source>
</evidence>
<keyword evidence="1" id="KW-0472">Membrane</keyword>
<keyword evidence="1" id="KW-0812">Transmembrane</keyword>
<gene>
    <name evidence="2" type="ORF">B9G79_07780</name>
</gene>
<organism evidence="2 3">
    <name type="scientific">Bdellovibrio bacteriovorus</name>
    <dbReference type="NCBI Taxonomy" id="959"/>
    <lineage>
        <taxon>Bacteria</taxon>
        <taxon>Pseudomonadati</taxon>
        <taxon>Bdellovibrionota</taxon>
        <taxon>Bdellovibrionia</taxon>
        <taxon>Bdellovibrionales</taxon>
        <taxon>Pseudobdellovibrionaceae</taxon>
        <taxon>Bdellovibrio</taxon>
    </lineage>
</organism>
<reference evidence="2 3" key="1">
    <citation type="submission" date="2017-04" db="EMBL/GenBank/DDBJ databases">
        <title>Whole genome sequence of Bdellovibrio bacteriovorus strain SSB218315.</title>
        <authorList>
            <person name="Oyedara O."/>
            <person name="Rodriguez-Perez M.A."/>
        </authorList>
    </citation>
    <scope>NUCLEOTIDE SEQUENCE [LARGE SCALE GENOMIC DNA]</scope>
    <source>
        <strain evidence="2 3">SSB218315</strain>
    </source>
</reference>
<dbReference type="PANTHER" id="PTHR34703:SF1">
    <property type="entry name" value="ANTIPORTER SUBUNIT MNHG2-RELATED"/>
    <property type="match status" value="1"/>
</dbReference>
<evidence type="ECO:0000256" key="1">
    <source>
        <dbReference type="SAM" id="Phobius"/>
    </source>
</evidence>
<feature type="transmembrane region" description="Helical" evidence="1">
    <location>
        <begin position="63"/>
        <end position="82"/>
    </location>
</feature>